<evidence type="ECO:0000313" key="2">
    <source>
        <dbReference type="Proteomes" id="UP001597362"/>
    </source>
</evidence>
<organism evidence="1 2">
    <name type="scientific">Paenibacillus yanchengensis</name>
    <dbReference type="NCBI Taxonomy" id="2035833"/>
    <lineage>
        <taxon>Bacteria</taxon>
        <taxon>Bacillati</taxon>
        <taxon>Bacillota</taxon>
        <taxon>Bacilli</taxon>
        <taxon>Bacillales</taxon>
        <taxon>Paenibacillaceae</taxon>
        <taxon>Paenibacillus</taxon>
    </lineage>
</organism>
<comment type="caution">
    <text evidence="1">The sequence shown here is derived from an EMBL/GenBank/DDBJ whole genome shotgun (WGS) entry which is preliminary data.</text>
</comment>
<reference evidence="2" key="1">
    <citation type="journal article" date="2019" name="Int. J. Syst. Evol. Microbiol.">
        <title>The Global Catalogue of Microorganisms (GCM) 10K type strain sequencing project: providing services to taxonomists for standard genome sequencing and annotation.</title>
        <authorList>
            <consortium name="The Broad Institute Genomics Platform"/>
            <consortium name="The Broad Institute Genome Sequencing Center for Infectious Disease"/>
            <person name="Wu L."/>
            <person name="Ma J."/>
        </authorList>
    </citation>
    <scope>NUCLEOTIDE SEQUENCE [LARGE SCALE GENOMIC DNA]</scope>
    <source>
        <strain evidence="2">GH52</strain>
    </source>
</reference>
<dbReference type="Proteomes" id="UP001597362">
    <property type="component" value="Unassembled WGS sequence"/>
</dbReference>
<sequence>MEKFSPTKNAVELLNKPFFDYMTAKVLNEIEYPSTVSTMNLSWLMENKENISKIETLLGFQVLQNMFEESNLRQLFTSTYANCKTLAKKMTIPTGNCLEPLAVNQ</sequence>
<dbReference type="EMBL" id="JBHUHO010000013">
    <property type="protein sequence ID" value="MFD2115088.1"/>
    <property type="molecule type" value="Genomic_DNA"/>
</dbReference>
<proteinExistence type="predicted"/>
<accession>A0ABW4YHB9</accession>
<keyword evidence="2" id="KW-1185">Reference proteome</keyword>
<protein>
    <submittedName>
        <fullName evidence="1">Uncharacterized protein</fullName>
    </submittedName>
</protein>
<gene>
    <name evidence="1" type="ORF">ACFSJH_04985</name>
</gene>
<dbReference type="RefSeq" id="WP_377770115.1">
    <property type="nucleotide sequence ID" value="NZ_JBHUHO010000013.1"/>
</dbReference>
<evidence type="ECO:0000313" key="1">
    <source>
        <dbReference type="EMBL" id="MFD2115088.1"/>
    </source>
</evidence>
<name>A0ABW4YHB9_9BACL</name>